<dbReference type="Proteomes" id="UP001215503">
    <property type="component" value="Unassembled WGS sequence"/>
</dbReference>
<protein>
    <recommendedName>
        <fullName evidence="4 7">Alanine racemase</fullName>
        <ecNumber evidence="4 7">5.1.1.1</ecNumber>
    </recommendedName>
</protein>
<dbReference type="SMART" id="SM01005">
    <property type="entry name" value="Ala_racemase_C"/>
    <property type="match status" value="1"/>
</dbReference>
<evidence type="ECO:0000313" key="10">
    <source>
        <dbReference type="Proteomes" id="UP001215503"/>
    </source>
</evidence>
<dbReference type="Pfam" id="PF01168">
    <property type="entry name" value="Ala_racemase_N"/>
    <property type="match status" value="1"/>
</dbReference>
<keyword evidence="10" id="KW-1185">Reference proteome</keyword>
<dbReference type="Gene3D" id="3.20.20.10">
    <property type="entry name" value="Alanine racemase"/>
    <property type="match status" value="1"/>
</dbReference>
<comment type="catalytic activity">
    <reaction evidence="1 7">
        <text>L-alanine = D-alanine</text>
        <dbReference type="Rhea" id="RHEA:20249"/>
        <dbReference type="ChEBI" id="CHEBI:57416"/>
        <dbReference type="ChEBI" id="CHEBI:57972"/>
        <dbReference type="EC" id="5.1.1.1"/>
    </reaction>
</comment>
<dbReference type="InterPro" id="IPR009006">
    <property type="entry name" value="Ala_racemase/Decarboxylase_C"/>
</dbReference>
<dbReference type="Pfam" id="PF00842">
    <property type="entry name" value="Ala_racemase_C"/>
    <property type="match status" value="1"/>
</dbReference>
<dbReference type="EMBL" id="JARHUD010000001">
    <property type="protein sequence ID" value="MDF2094573.1"/>
    <property type="molecule type" value="Genomic_DNA"/>
</dbReference>
<comment type="pathway">
    <text evidence="7">Amino-acid biosynthesis; D-alanine biosynthesis; D-alanine from L-alanine: step 1/1.</text>
</comment>
<dbReference type="SUPFAM" id="SSF51419">
    <property type="entry name" value="PLP-binding barrel"/>
    <property type="match status" value="1"/>
</dbReference>
<dbReference type="CDD" id="cd00430">
    <property type="entry name" value="PLPDE_III_AR"/>
    <property type="match status" value="1"/>
</dbReference>
<comment type="function">
    <text evidence="7">Catalyzes the interconversion of L-alanine and D-alanine. May also act on other amino acids.</text>
</comment>
<comment type="cofactor">
    <cofactor evidence="2 7">
        <name>pyridoxal 5'-phosphate</name>
        <dbReference type="ChEBI" id="CHEBI:597326"/>
    </cofactor>
</comment>
<feature type="domain" description="Alanine racemase C-terminal" evidence="8">
    <location>
        <begin position="241"/>
        <end position="367"/>
    </location>
</feature>
<organism evidence="9 10">
    <name type="scientific">Aquibaculum arenosum</name>
    <dbReference type="NCBI Taxonomy" id="3032591"/>
    <lineage>
        <taxon>Bacteria</taxon>
        <taxon>Pseudomonadati</taxon>
        <taxon>Pseudomonadota</taxon>
        <taxon>Alphaproteobacteria</taxon>
        <taxon>Rhodospirillales</taxon>
        <taxon>Rhodovibrionaceae</taxon>
        <taxon>Aquibaculum</taxon>
    </lineage>
</organism>
<name>A0ABT5YI10_9PROT</name>
<dbReference type="SUPFAM" id="SSF50621">
    <property type="entry name" value="Alanine racemase C-terminal domain-like"/>
    <property type="match status" value="1"/>
</dbReference>
<evidence type="ECO:0000256" key="7">
    <source>
        <dbReference type="HAMAP-Rule" id="MF_01201"/>
    </source>
</evidence>
<evidence type="ECO:0000256" key="4">
    <source>
        <dbReference type="ARBA" id="ARBA00013089"/>
    </source>
</evidence>
<keyword evidence="5 7" id="KW-0663">Pyridoxal phosphate</keyword>
<dbReference type="EC" id="5.1.1.1" evidence="4 7"/>
<feature type="active site" description="Proton acceptor; specific for D-alanine" evidence="7">
    <location>
        <position position="42"/>
    </location>
</feature>
<comment type="similarity">
    <text evidence="3 7">Belongs to the alanine racemase family.</text>
</comment>
<evidence type="ECO:0000256" key="2">
    <source>
        <dbReference type="ARBA" id="ARBA00001933"/>
    </source>
</evidence>
<dbReference type="InterPro" id="IPR029066">
    <property type="entry name" value="PLP-binding_barrel"/>
</dbReference>
<dbReference type="InterPro" id="IPR000821">
    <property type="entry name" value="Ala_racemase"/>
</dbReference>
<reference evidence="9 10" key="1">
    <citation type="submission" date="2023-03" db="EMBL/GenBank/DDBJ databases">
        <title>Fodinicurvata sp. CAU 1616 isolated from sea sendiment.</title>
        <authorList>
            <person name="Kim W."/>
        </authorList>
    </citation>
    <scope>NUCLEOTIDE SEQUENCE [LARGE SCALE GENOMIC DNA]</scope>
    <source>
        <strain evidence="9 10">CAU 1616</strain>
    </source>
</reference>
<dbReference type="GO" id="GO:0008784">
    <property type="term" value="F:alanine racemase activity"/>
    <property type="evidence" value="ECO:0007669"/>
    <property type="project" value="UniProtKB-EC"/>
</dbReference>
<dbReference type="InterPro" id="IPR001608">
    <property type="entry name" value="Ala_racemase_N"/>
</dbReference>
<dbReference type="InterPro" id="IPR011079">
    <property type="entry name" value="Ala_racemase_C"/>
</dbReference>
<dbReference type="PRINTS" id="PR00992">
    <property type="entry name" value="ALARACEMASE"/>
</dbReference>
<evidence type="ECO:0000256" key="3">
    <source>
        <dbReference type="ARBA" id="ARBA00007880"/>
    </source>
</evidence>
<evidence type="ECO:0000259" key="8">
    <source>
        <dbReference type="SMART" id="SM01005"/>
    </source>
</evidence>
<feature type="binding site" evidence="7">
    <location>
        <position position="140"/>
    </location>
    <ligand>
        <name>substrate</name>
    </ligand>
</feature>
<accession>A0ABT5YI10</accession>
<proteinExistence type="inferred from homology"/>
<dbReference type="PANTHER" id="PTHR30511:SF0">
    <property type="entry name" value="ALANINE RACEMASE, CATABOLIC-RELATED"/>
    <property type="match status" value="1"/>
</dbReference>
<feature type="binding site" evidence="7">
    <location>
        <position position="310"/>
    </location>
    <ligand>
        <name>substrate</name>
    </ligand>
</feature>
<gene>
    <name evidence="9" type="primary">alr</name>
    <name evidence="9" type="ORF">P2G67_01125</name>
</gene>
<feature type="modified residue" description="N6-(pyridoxal phosphate)lysine" evidence="7">
    <location>
        <position position="42"/>
    </location>
</feature>
<dbReference type="InterPro" id="IPR020622">
    <property type="entry name" value="Ala_racemase_pyridoxalP-BS"/>
</dbReference>
<dbReference type="Gene3D" id="2.40.37.10">
    <property type="entry name" value="Lyase, Ornithine Decarboxylase, Chain A, domain 1"/>
    <property type="match status" value="1"/>
</dbReference>
<evidence type="ECO:0000256" key="5">
    <source>
        <dbReference type="ARBA" id="ARBA00022898"/>
    </source>
</evidence>
<evidence type="ECO:0000256" key="6">
    <source>
        <dbReference type="ARBA" id="ARBA00023235"/>
    </source>
</evidence>
<evidence type="ECO:0000256" key="1">
    <source>
        <dbReference type="ARBA" id="ARBA00000316"/>
    </source>
</evidence>
<keyword evidence="6 7" id="KW-0413">Isomerase</keyword>
<feature type="active site" description="Proton acceptor; specific for L-alanine" evidence="7">
    <location>
        <position position="262"/>
    </location>
</feature>
<dbReference type="NCBIfam" id="TIGR00492">
    <property type="entry name" value="alr"/>
    <property type="match status" value="1"/>
</dbReference>
<evidence type="ECO:0000313" key="9">
    <source>
        <dbReference type="EMBL" id="MDF2094573.1"/>
    </source>
</evidence>
<dbReference type="PROSITE" id="PS00395">
    <property type="entry name" value="ALANINE_RACEMASE"/>
    <property type="match status" value="1"/>
</dbReference>
<comment type="caution">
    <text evidence="9">The sequence shown here is derived from an EMBL/GenBank/DDBJ whole genome shotgun (WGS) entry which is preliminary data.</text>
</comment>
<dbReference type="HAMAP" id="MF_01201">
    <property type="entry name" value="Ala_racemase"/>
    <property type="match status" value="1"/>
</dbReference>
<dbReference type="PANTHER" id="PTHR30511">
    <property type="entry name" value="ALANINE RACEMASE"/>
    <property type="match status" value="1"/>
</dbReference>
<sequence length="369" mass="39803">MPIDRAAARAGAILTIDLGALRANHQRLQQELGAVPCAAVVKADGYGLGLEQAASALWQAGARSFFVALPDEGLRLRRCLQEAQIYVLGGLFAGAEPDYVESDLIPVLNSLEEVERWSAQARSLGKSLPAALQTDSGMSRLGLPDSEVECLAAEPQRLAGIETCLIMSHLACADEPTHAQNAEQLERFRWARERLPAAPASLANSSGIFLGQVFHFDLGRPGAAHYGVNPVPGKPNPMRQVVHLQAKVLQIRSIDPGRAVGYGASFRAPRPSRIATIALGYADGFLRCLSGRSFAWYDGQRLPLAGRVSMDVVTVDISDLPEDRLRPGDLVDLLGPQQGVDDLAEQAGTIGYEILTSLGRRSHRIYRDD</sequence>